<dbReference type="AlphaFoldDB" id="A0AAU9CWA8"/>
<organism evidence="3 4">
    <name type="scientific">Methylomarinovum caldicuralii</name>
    <dbReference type="NCBI Taxonomy" id="438856"/>
    <lineage>
        <taxon>Bacteria</taxon>
        <taxon>Pseudomonadati</taxon>
        <taxon>Pseudomonadota</taxon>
        <taxon>Gammaproteobacteria</taxon>
        <taxon>Methylococcales</taxon>
        <taxon>Methylothermaceae</taxon>
        <taxon>Methylomarinovum</taxon>
    </lineage>
</organism>
<keyword evidence="4" id="KW-1185">Reference proteome</keyword>
<feature type="domain" description="Glycosyltransferase subfamily 4-like N-terminal" evidence="2">
    <location>
        <begin position="15"/>
        <end position="202"/>
    </location>
</feature>
<dbReference type="InterPro" id="IPR028098">
    <property type="entry name" value="Glyco_trans_4-like_N"/>
</dbReference>
<sequence>MKLLLLGLNFTPELTGIGRYSGEMAAWLAARGHQVRVITAPPYYPSWRVGEGYSGWRYRRESQQGVEVWRCPLWVPGRPSAWKRIVHLASFAASSVPPALWWSRWWPDWVIAIAPAFLSLPVALLAARLGRGRCWLHIQDFEIDAALGLGMLNPGKLGRAVLGMERFLLRRCQVVSTISRSMQERLLVKGVPPERTFLLPNWADASVAQDAVGGERFRARLGLDDRTPLVLYAGNLGKKQGLEILPQVAARLPRVQFVVCGQGAAEKDLKRACAGLSNIRFLPLQPAEELSAMLSAADVHLVLQKKGAADLVMPSKLTNILAIGGRAVVTAEPDTELGRLVRENPGIAALCPPEDADRLVEVIAQVLRQAGSEGRRNKPAIDYARRYLDREAILTAFENRLLKHIGC</sequence>
<dbReference type="NCBIfam" id="NF007640">
    <property type="entry name" value="PRK10307.1"/>
    <property type="match status" value="1"/>
</dbReference>
<evidence type="ECO:0000313" key="3">
    <source>
        <dbReference type="EMBL" id="BCX82252.1"/>
    </source>
</evidence>
<dbReference type="Gene3D" id="3.40.50.2000">
    <property type="entry name" value="Glycogen Phosphorylase B"/>
    <property type="match status" value="2"/>
</dbReference>
<reference evidence="4" key="1">
    <citation type="journal article" date="2024" name="Int. J. Syst. Evol. Microbiol.">
        <title>Methylomarinovum tepidoasis sp. nov., a moderately thermophilic methanotroph of the family Methylothermaceae isolated from a deep-sea hydrothermal field.</title>
        <authorList>
            <person name="Hirayama H."/>
            <person name="Takaki Y."/>
            <person name="Abe M."/>
            <person name="Miyazaki M."/>
            <person name="Uematsu K."/>
            <person name="Matsui Y."/>
            <person name="Takai K."/>
        </authorList>
    </citation>
    <scope>NUCLEOTIDE SEQUENCE [LARGE SCALE GENOMIC DNA]</scope>
    <source>
        <strain evidence="4">IT-9</strain>
    </source>
</reference>
<dbReference type="PANTHER" id="PTHR45947">
    <property type="entry name" value="SULFOQUINOVOSYL TRANSFERASE SQD2"/>
    <property type="match status" value="1"/>
</dbReference>
<dbReference type="CDD" id="cd03794">
    <property type="entry name" value="GT4_WbuB-like"/>
    <property type="match status" value="1"/>
</dbReference>
<dbReference type="EMBL" id="AP024714">
    <property type="protein sequence ID" value="BCX82252.1"/>
    <property type="molecule type" value="Genomic_DNA"/>
</dbReference>
<dbReference type="RefSeq" id="WP_317704658.1">
    <property type="nucleotide sequence ID" value="NZ_AP024714.1"/>
</dbReference>
<evidence type="ECO:0000259" key="2">
    <source>
        <dbReference type="Pfam" id="PF13579"/>
    </source>
</evidence>
<protein>
    <submittedName>
        <fullName evidence="3">Colanic acid biosynthesis glycosyl transferase WcaI</fullName>
    </submittedName>
</protein>
<dbReference type="InterPro" id="IPR001296">
    <property type="entry name" value="Glyco_trans_1"/>
</dbReference>
<evidence type="ECO:0000313" key="4">
    <source>
        <dbReference type="Proteomes" id="UP001321825"/>
    </source>
</evidence>
<dbReference type="InterPro" id="IPR050194">
    <property type="entry name" value="Glycosyltransferase_grp1"/>
</dbReference>
<dbReference type="SUPFAM" id="SSF53756">
    <property type="entry name" value="UDP-Glycosyltransferase/glycogen phosphorylase"/>
    <property type="match status" value="1"/>
</dbReference>
<dbReference type="GO" id="GO:0016758">
    <property type="term" value="F:hexosyltransferase activity"/>
    <property type="evidence" value="ECO:0007669"/>
    <property type="project" value="TreeGrafter"/>
</dbReference>
<accession>A0AAU9CWA8</accession>
<keyword evidence="3" id="KW-0808">Transferase</keyword>
<feature type="domain" description="Glycosyl transferase family 1" evidence="1">
    <location>
        <begin position="216"/>
        <end position="370"/>
    </location>
</feature>
<dbReference type="Proteomes" id="UP001321825">
    <property type="component" value="Chromosome"/>
</dbReference>
<dbReference type="KEGG" id="mcau:MIT9_P1837"/>
<dbReference type="PANTHER" id="PTHR45947:SF3">
    <property type="entry name" value="SULFOQUINOVOSYL TRANSFERASE SQD2"/>
    <property type="match status" value="1"/>
</dbReference>
<dbReference type="Pfam" id="PF00534">
    <property type="entry name" value="Glycos_transf_1"/>
    <property type="match status" value="1"/>
</dbReference>
<dbReference type="Pfam" id="PF13579">
    <property type="entry name" value="Glyco_trans_4_4"/>
    <property type="match status" value="1"/>
</dbReference>
<evidence type="ECO:0000259" key="1">
    <source>
        <dbReference type="Pfam" id="PF00534"/>
    </source>
</evidence>
<gene>
    <name evidence="3" type="ORF">MIT9_P1837</name>
</gene>
<name>A0AAU9CWA8_9GAMM</name>
<proteinExistence type="predicted"/>